<evidence type="ECO:0000256" key="1">
    <source>
        <dbReference type="SAM" id="MobiDB-lite"/>
    </source>
</evidence>
<comment type="caution">
    <text evidence="2">The sequence shown here is derived from an EMBL/GenBank/DDBJ whole genome shotgun (WGS) entry which is preliminary data.</text>
</comment>
<sequence length="121" mass="13439">MPDGEGLPLLREEVFCCSRMRELQRPPTGSGTESGDEAIGGRPSIWPPCLIASAWGESYSKSGSPYSVPDRPDGESGTEEEEPGPAPRKRQRCDRVLIGSWSCWRGPRKGQQERKPGRRHF</sequence>
<evidence type="ECO:0000313" key="3">
    <source>
        <dbReference type="Proteomes" id="UP000324091"/>
    </source>
</evidence>
<gene>
    <name evidence="2" type="ORF">D4764_19G0001840</name>
</gene>
<dbReference type="AlphaFoldDB" id="A0A5C6NMU4"/>
<reference evidence="2 3" key="1">
    <citation type="submission" date="2019-04" db="EMBL/GenBank/DDBJ databases">
        <title>Chromosome genome assembly for Takifugu flavidus.</title>
        <authorList>
            <person name="Xiao S."/>
        </authorList>
    </citation>
    <scope>NUCLEOTIDE SEQUENCE [LARGE SCALE GENOMIC DNA]</scope>
    <source>
        <strain evidence="2">HTHZ2018</strain>
        <tissue evidence="2">Muscle</tissue>
    </source>
</reference>
<evidence type="ECO:0000313" key="2">
    <source>
        <dbReference type="EMBL" id="TWW68386.1"/>
    </source>
</evidence>
<feature type="region of interest" description="Disordered" evidence="1">
    <location>
        <begin position="20"/>
        <end position="44"/>
    </location>
</feature>
<organism evidence="2 3">
    <name type="scientific">Takifugu flavidus</name>
    <name type="common">sansaifugu</name>
    <dbReference type="NCBI Taxonomy" id="433684"/>
    <lineage>
        <taxon>Eukaryota</taxon>
        <taxon>Metazoa</taxon>
        <taxon>Chordata</taxon>
        <taxon>Craniata</taxon>
        <taxon>Vertebrata</taxon>
        <taxon>Euteleostomi</taxon>
        <taxon>Actinopterygii</taxon>
        <taxon>Neopterygii</taxon>
        <taxon>Teleostei</taxon>
        <taxon>Neoteleostei</taxon>
        <taxon>Acanthomorphata</taxon>
        <taxon>Eupercaria</taxon>
        <taxon>Tetraodontiformes</taxon>
        <taxon>Tetradontoidea</taxon>
        <taxon>Tetraodontidae</taxon>
        <taxon>Takifugu</taxon>
    </lineage>
</organism>
<dbReference type="EMBL" id="RHFK02000011">
    <property type="protein sequence ID" value="TWW68386.1"/>
    <property type="molecule type" value="Genomic_DNA"/>
</dbReference>
<feature type="region of interest" description="Disordered" evidence="1">
    <location>
        <begin position="59"/>
        <end position="92"/>
    </location>
</feature>
<accession>A0A5C6NMU4</accession>
<dbReference type="Proteomes" id="UP000324091">
    <property type="component" value="Chromosome 19"/>
</dbReference>
<proteinExistence type="predicted"/>
<name>A0A5C6NMU4_9TELE</name>
<keyword evidence="3" id="KW-1185">Reference proteome</keyword>
<protein>
    <submittedName>
        <fullName evidence="2">Uncharacterized protein</fullName>
    </submittedName>
</protein>